<dbReference type="GeneID" id="31490143"/>
<keyword evidence="1" id="KW-1133">Transmembrane helix</keyword>
<dbReference type="EMBL" id="CP001312">
    <property type="protein sequence ID" value="ADE84989.1"/>
    <property type="molecule type" value="Genomic_DNA"/>
</dbReference>
<keyword evidence="1" id="KW-0472">Membrane</keyword>
<gene>
    <name evidence="2" type="ordered locus">RCAP_rcc01232</name>
</gene>
<sequence length="60" mass="6050">MSTATPTSPVGATLFLFLAAALFIAGAVAGFVLGGLGGVILWFVLMSFVMLGMLVVISMA</sequence>
<dbReference type="Proteomes" id="UP000002361">
    <property type="component" value="Chromosome"/>
</dbReference>
<dbReference type="HOGENOM" id="CLU_2938702_0_0_5"/>
<evidence type="ECO:0000313" key="3">
    <source>
        <dbReference type="Proteomes" id="UP000002361"/>
    </source>
</evidence>
<reference key="1">
    <citation type="submission" date="2008-12" db="EMBL/GenBank/DDBJ databases">
        <title>Complete genome sequence of Rhodobacter capsulatus SB1003.</title>
        <authorList>
            <person name="Strnad H."/>
            <person name="Lapidus A."/>
            <person name="Vlcek C."/>
            <person name="Ulbrich P."/>
            <person name="Paces J."/>
            <person name="Maltsev N."/>
            <person name="Kumar V."/>
            <person name="Kogan Y."/>
            <person name="Milgram A."/>
            <person name="Rebrekov D."/>
            <person name="Mazur M."/>
            <person name="Cox R."/>
            <person name="Kyrpides N."/>
            <person name="Kolar M."/>
            <person name="Sachova J."/>
            <person name="Ridl J."/>
            <person name="Ivanova N."/>
            <person name="Kapatral V."/>
            <person name="Los T."/>
            <person name="Lykidis A."/>
            <person name="Mikhailova N."/>
            <person name="Reznik G."/>
            <person name="Vasieva O."/>
            <person name="Fonstein M."/>
            <person name="Paces V."/>
            <person name="Haselkorn R."/>
        </authorList>
    </citation>
    <scope>NUCLEOTIDE SEQUENCE</scope>
    <source>
        <strain>SB1003</strain>
    </source>
</reference>
<dbReference type="STRING" id="272942.RCAP_rcc01232"/>
<feature type="transmembrane region" description="Helical" evidence="1">
    <location>
        <begin position="39"/>
        <end position="57"/>
    </location>
</feature>
<dbReference type="RefSeq" id="WP_013066968.1">
    <property type="nucleotide sequence ID" value="NC_014034.1"/>
</dbReference>
<protein>
    <submittedName>
        <fullName evidence="2">Membrane protein, putative</fullName>
    </submittedName>
</protein>
<dbReference type="KEGG" id="rcp:RCAP_rcc01232"/>
<dbReference type="AlphaFoldDB" id="D5AS98"/>
<keyword evidence="1" id="KW-0812">Transmembrane</keyword>
<feature type="transmembrane region" description="Helical" evidence="1">
    <location>
        <begin position="12"/>
        <end position="33"/>
    </location>
</feature>
<accession>D5AS98</accession>
<proteinExistence type="predicted"/>
<evidence type="ECO:0000313" key="2">
    <source>
        <dbReference type="EMBL" id="ADE84989.1"/>
    </source>
</evidence>
<keyword evidence="3" id="KW-1185">Reference proteome</keyword>
<reference evidence="2 3" key="2">
    <citation type="journal article" date="2010" name="J. Bacteriol.">
        <title>Complete genome sequence of the photosynthetic purple nonsulfur bacterium Rhodobacter capsulatus SB 1003.</title>
        <authorList>
            <person name="Strnad H."/>
            <person name="Lapidus A."/>
            <person name="Paces J."/>
            <person name="Ulbrich P."/>
            <person name="Vlcek C."/>
            <person name="Paces V."/>
            <person name="Haselkorn R."/>
        </authorList>
    </citation>
    <scope>NUCLEOTIDE SEQUENCE [LARGE SCALE GENOMIC DNA]</scope>
    <source>
        <strain evidence="3">ATCC BAA-309 / NBRC 16581 / SB1003</strain>
    </source>
</reference>
<name>D5AS98_RHOCB</name>
<organism evidence="2 3">
    <name type="scientific">Rhodobacter capsulatus (strain ATCC BAA-309 / NBRC 16581 / SB1003)</name>
    <dbReference type="NCBI Taxonomy" id="272942"/>
    <lineage>
        <taxon>Bacteria</taxon>
        <taxon>Pseudomonadati</taxon>
        <taxon>Pseudomonadota</taxon>
        <taxon>Alphaproteobacteria</taxon>
        <taxon>Rhodobacterales</taxon>
        <taxon>Rhodobacter group</taxon>
        <taxon>Rhodobacter</taxon>
    </lineage>
</organism>
<evidence type="ECO:0000256" key="1">
    <source>
        <dbReference type="SAM" id="Phobius"/>
    </source>
</evidence>